<dbReference type="InterPro" id="IPR004014">
    <property type="entry name" value="ATPase_P-typ_cation-transptr_N"/>
</dbReference>
<dbReference type="Pfam" id="PF00689">
    <property type="entry name" value="Cation_ATPase_C"/>
    <property type="match status" value="1"/>
</dbReference>
<dbReference type="InterPro" id="IPR006068">
    <property type="entry name" value="ATPase_P-typ_cation-transptr_C"/>
</dbReference>
<dbReference type="Proteomes" id="UP000605846">
    <property type="component" value="Unassembled WGS sequence"/>
</dbReference>
<dbReference type="InterPro" id="IPR008250">
    <property type="entry name" value="ATPase_P-typ_transduc_dom_A_sf"/>
</dbReference>
<keyword evidence="12" id="KW-0460">Magnesium</keyword>
<dbReference type="SUPFAM" id="SSF81660">
    <property type="entry name" value="Metal cation-transporting ATPase, ATP-binding domain N"/>
    <property type="match status" value="1"/>
</dbReference>
<evidence type="ECO:0000256" key="16">
    <source>
        <dbReference type="ARBA" id="ARBA00029806"/>
    </source>
</evidence>
<dbReference type="SUPFAM" id="SSF56784">
    <property type="entry name" value="HAD-like"/>
    <property type="match status" value="1"/>
</dbReference>
<dbReference type="PROSITE" id="PS00154">
    <property type="entry name" value="ATPASE_E1_E2"/>
    <property type="match status" value="1"/>
</dbReference>
<gene>
    <name evidence="20" type="ORF">EC973_002241</name>
</gene>
<reference evidence="20" key="1">
    <citation type="submission" date="2020-01" db="EMBL/GenBank/DDBJ databases">
        <title>Genome Sequencing of Three Apophysomyces-Like Fungal Strains Confirms a Novel Fungal Genus in the Mucoromycota with divergent Burkholderia-like Endosymbiotic Bacteria.</title>
        <authorList>
            <person name="Stajich J.E."/>
            <person name="Macias A.M."/>
            <person name="Carter-House D."/>
            <person name="Lovett B."/>
            <person name="Kasson L.R."/>
            <person name="Berry K."/>
            <person name="Grigoriev I."/>
            <person name="Chang Y."/>
            <person name="Spatafora J."/>
            <person name="Kasson M.T."/>
        </authorList>
    </citation>
    <scope>NUCLEOTIDE SEQUENCE</scope>
    <source>
        <strain evidence="20">NRRL A-21654</strain>
    </source>
</reference>
<dbReference type="PANTHER" id="PTHR42861">
    <property type="entry name" value="CALCIUM-TRANSPORTING ATPASE"/>
    <property type="match status" value="1"/>
</dbReference>
<evidence type="ECO:0000256" key="7">
    <source>
        <dbReference type="ARBA" id="ARBA00022519"/>
    </source>
</evidence>
<dbReference type="GO" id="GO:0015444">
    <property type="term" value="F:P-type magnesium transporter activity"/>
    <property type="evidence" value="ECO:0007669"/>
    <property type="project" value="UniProtKB-EC"/>
</dbReference>
<dbReference type="InterPro" id="IPR006415">
    <property type="entry name" value="P-type_ATPase_IIIB"/>
</dbReference>
<sequence length="966" mass="107691">MSPPHNTGLSDKDMDIHSLNDRKMTNKVCNGGSRDTKSAAIVHIPLASVKKPRKPRFPALRKLIRFISRTFLGKTANLGKYSEEEQRLSAKLRNMSLMTNEEALGALNTTEGGHSDLRAAHLLNEYGKNELPSGKIKPWYHIVGAALVHPFNILLLLLGILAMAVEQDETTLIFLCCMVFLSVSLRSFQEIKSQKTFKSMRDLIEPHTRVMRLDYAGASREVEIAITDVVPGDILRLRAGDIFPGDVRILESKDLFVSQSSLTGEFLPVEKSATVNEVPSCSVFDLSNICFMSTSVVSGRGLAMVIGTAGQTYMSTISASLQSGSIHSRNAFDVGVKKVAYLLLGFGCVMVPIVIVINGMTTHDFYAAALFGMSVLVGLTPEMLPMILNANLAFGASEMTKHKTIVRKLDAVQTMGAVDVICSDKTGTLTQDNVVLTQHLDASMQVNDEVLKEAMLNSHFSTGLKNIMDMAVMKAAEARNFLEEAQDKYVMVDELPFDFVRRRMSVVLRTPSEKYRLICKGAVEELLDICSLVREYHGQSTEDVPLTPDYKTRLLENCSRLNEDGLRVLAVASCPISPIGVEDHDCVFDIQRDEQYLIFHGFLTFLDPPKEDCAEAVADFATYNVHIKVLTGDNLTVTRKICKDVGIPVDHCITGPELDGVPEEKFDDLVERCTVFAKLTPIQKFNVVTTLKRNGHTVGFLGDGINDALALRGSDCGISVDTATPLAKDAADIILLEKSLNVITKAIIRGRITHANTIKYIKMAASSNFGNVFSVLIASAWLPFQPMTGNQILTQNLLYDISQIAIPWDNVDEEFLRYPHQWSAKSIFKFMLFLGPLSSVFDIETYLIQYFFFKWQNPSEDSMDSAHFQTGWFYEGLLTQTLIVHMIRTQKIPFFQRNPSWQLALGTVTVMAVGLIIPYTPLGTNVLGMTRQPALYFPFLIQALVGYFCLTQLMKKFYMWLWKEWL</sequence>
<dbReference type="NCBIfam" id="TIGR01524">
    <property type="entry name" value="ATPase-IIIB_Mg"/>
    <property type="match status" value="1"/>
</dbReference>
<dbReference type="Gene3D" id="2.70.150.10">
    <property type="entry name" value="Calcium-transporting ATPase, cytoplasmic transduction domain A"/>
    <property type="match status" value="1"/>
</dbReference>
<dbReference type="Gene3D" id="1.20.1110.10">
    <property type="entry name" value="Calcium-transporting ATPase, transmembrane domain"/>
    <property type="match status" value="1"/>
</dbReference>
<dbReference type="OrthoDB" id="158672at2759"/>
<evidence type="ECO:0000256" key="3">
    <source>
        <dbReference type="ARBA" id="ARBA00008746"/>
    </source>
</evidence>
<dbReference type="Gene3D" id="3.40.1110.10">
    <property type="entry name" value="Calcium-transporting ATPase, cytoplasmic domain N"/>
    <property type="match status" value="1"/>
</dbReference>
<keyword evidence="10" id="KW-0547">Nucleotide-binding</keyword>
<feature type="transmembrane region" description="Helical" evidence="18">
    <location>
        <begin position="139"/>
        <end position="165"/>
    </location>
</feature>
<dbReference type="FunFam" id="3.40.50.1000:FF:000001">
    <property type="entry name" value="Phospholipid-transporting ATPase IC"/>
    <property type="match status" value="1"/>
</dbReference>
<keyword evidence="13" id="KW-1278">Translocase</keyword>
<evidence type="ECO:0000259" key="19">
    <source>
        <dbReference type="SMART" id="SM00831"/>
    </source>
</evidence>
<dbReference type="InterPro" id="IPR023214">
    <property type="entry name" value="HAD_sf"/>
</dbReference>
<keyword evidence="6" id="KW-1003">Cell membrane</keyword>
<feature type="transmembrane region" description="Helical" evidence="18">
    <location>
        <begin position="830"/>
        <end position="852"/>
    </location>
</feature>
<dbReference type="Pfam" id="PF13246">
    <property type="entry name" value="Cation_ATPase"/>
    <property type="match status" value="1"/>
</dbReference>
<feature type="transmembrane region" description="Helical" evidence="18">
    <location>
        <begin position="171"/>
        <end position="188"/>
    </location>
</feature>
<comment type="caution">
    <text evidence="20">The sequence shown here is derived from an EMBL/GenBank/DDBJ whole genome shotgun (WGS) entry which is preliminary data.</text>
</comment>
<feature type="domain" description="Cation-transporting P-type ATPase N-terminal" evidence="19">
    <location>
        <begin position="94"/>
        <end position="167"/>
    </location>
</feature>
<dbReference type="InterPro" id="IPR001757">
    <property type="entry name" value="P_typ_ATPase"/>
</dbReference>
<dbReference type="Pfam" id="PF00122">
    <property type="entry name" value="E1-E2_ATPase"/>
    <property type="match status" value="1"/>
</dbReference>
<feature type="transmembrane region" description="Helical" evidence="18">
    <location>
        <begin position="872"/>
        <end position="889"/>
    </location>
</feature>
<keyword evidence="11" id="KW-0067">ATP-binding</keyword>
<evidence type="ECO:0000256" key="12">
    <source>
        <dbReference type="ARBA" id="ARBA00022842"/>
    </source>
</evidence>
<protein>
    <recommendedName>
        <fullName evidence="5">Magnesium-transporting ATPase, P-type 1</fullName>
        <ecNumber evidence="4">7.2.2.14</ecNumber>
    </recommendedName>
    <alternativeName>
        <fullName evidence="16">Mg(2+) transport ATPase, P-type 1</fullName>
    </alternativeName>
</protein>
<evidence type="ECO:0000313" key="20">
    <source>
        <dbReference type="EMBL" id="KAF7730434.1"/>
    </source>
</evidence>
<dbReference type="EC" id="7.2.2.14" evidence="4"/>
<comment type="similarity">
    <text evidence="3">Belongs to the cation transport ATPase (P-type) (TC 3.A.3) family. Type IIIB subfamily.</text>
</comment>
<dbReference type="InterPro" id="IPR059000">
    <property type="entry name" value="ATPase_P-type_domA"/>
</dbReference>
<evidence type="ECO:0000256" key="1">
    <source>
        <dbReference type="ARBA" id="ARBA00003954"/>
    </source>
</evidence>
<dbReference type="SFLD" id="SFLDG00002">
    <property type="entry name" value="C1.7:_P-type_atpase_like"/>
    <property type="match status" value="1"/>
</dbReference>
<evidence type="ECO:0000256" key="15">
    <source>
        <dbReference type="ARBA" id="ARBA00023136"/>
    </source>
</evidence>
<dbReference type="SFLD" id="SFLDS00003">
    <property type="entry name" value="Haloacid_Dehalogenase"/>
    <property type="match status" value="1"/>
</dbReference>
<dbReference type="InterPro" id="IPR036412">
    <property type="entry name" value="HAD-like_sf"/>
</dbReference>
<comment type="catalytic activity">
    <reaction evidence="17">
        <text>Mg(2+)(out) + ATP + H2O = Mg(2+)(in) + ADP + phosphate + H(+)</text>
        <dbReference type="Rhea" id="RHEA:10260"/>
        <dbReference type="ChEBI" id="CHEBI:15377"/>
        <dbReference type="ChEBI" id="CHEBI:15378"/>
        <dbReference type="ChEBI" id="CHEBI:18420"/>
        <dbReference type="ChEBI" id="CHEBI:30616"/>
        <dbReference type="ChEBI" id="CHEBI:43474"/>
        <dbReference type="ChEBI" id="CHEBI:456216"/>
        <dbReference type="EC" id="7.2.2.14"/>
    </reaction>
</comment>
<dbReference type="SFLD" id="SFLDF00027">
    <property type="entry name" value="p-type_atpase"/>
    <property type="match status" value="1"/>
</dbReference>
<comment type="subcellular location">
    <subcellularLocation>
        <location evidence="2">Cell inner membrane</location>
        <topology evidence="2">Multi-pass membrane protein</topology>
    </subcellularLocation>
</comment>
<evidence type="ECO:0000256" key="10">
    <source>
        <dbReference type="ARBA" id="ARBA00022741"/>
    </source>
</evidence>
<keyword evidence="15 18" id="KW-0472">Membrane</keyword>
<keyword evidence="14 18" id="KW-1133">Transmembrane helix</keyword>
<dbReference type="SMART" id="SM00831">
    <property type="entry name" value="Cation_ATPase_N"/>
    <property type="match status" value="1"/>
</dbReference>
<dbReference type="SUPFAM" id="SSF81653">
    <property type="entry name" value="Calcium ATPase, transduction domain A"/>
    <property type="match status" value="1"/>
</dbReference>
<dbReference type="InterPro" id="IPR023298">
    <property type="entry name" value="ATPase_P-typ_TM_dom_sf"/>
</dbReference>
<name>A0A8H7BYE6_9FUNG</name>
<evidence type="ECO:0000256" key="9">
    <source>
        <dbReference type="ARBA" id="ARBA00022692"/>
    </source>
</evidence>
<keyword evidence="8" id="KW-0597">Phosphoprotein</keyword>
<dbReference type="InterPro" id="IPR018303">
    <property type="entry name" value="ATPase_P-typ_P_site"/>
</dbReference>
<dbReference type="SUPFAM" id="SSF81665">
    <property type="entry name" value="Calcium ATPase, transmembrane domain M"/>
    <property type="match status" value="1"/>
</dbReference>
<feature type="transmembrane region" description="Helical" evidence="18">
    <location>
        <begin position="339"/>
        <end position="359"/>
    </location>
</feature>
<proteinExistence type="inferred from homology"/>
<dbReference type="PRINTS" id="PR01836">
    <property type="entry name" value="MGATPASE"/>
</dbReference>
<evidence type="ECO:0000256" key="18">
    <source>
        <dbReference type="SAM" id="Phobius"/>
    </source>
</evidence>
<feature type="transmembrane region" description="Helical" evidence="18">
    <location>
        <begin position="934"/>
        <end position="953"/>
    </location>
</feature>
<accession>A0A8H7BYE6</accession>
<dbReference type="NCBIfam" id="TIGR01494">
    <property type="entry name" value="ATPase_P-type"/>
    <property type="match status" value="2"/>
</dbReference>
<dbReference type="AlphaFoldDB" id="A0A8H7BYE6"/>
<keyword evidence="21" id="KW-1185">Reference proteome</keyword>
<evidence type="ECO:0000256" key="14">
    <source>
        <dbReference type="ARBA" id="ARBA00022989"/>
    </source>
</evidence>
<dbReference type="GO" id="GO:0016887">
    <property type="term" value="F:ATP hydrolysis activity"/>
    <property type="evidence" value="ECO:0007669"/>
    <property type="project" value="InterPro"/>
</dbReference>
<dbReference type="Gene3D" id="3.40.50.1000">
    <property type="entry name" value="HAD superfamily/HAD-like"/>
    <property type="match status" value="1"/>
</dbReference>
<comment type="function">
    <text evidence="1">Mediates magnesium influx to the cytosol.</text>
</comment>
<dbReference type="EMBL" id="JABAYA010000016">
    <property type="protein sequence ID" value="KAF7730434.1"/>
    <property type="molecule type" value="Genomic_DNA"/>
</dbReference>
<keyword evidence="7" id="KW-0997">Cell inner membrane</keyword>
<evidence type="ECO:0000256" key="8">
    <source>
        <dbReference type="ARBA" id="ARBA00022553"/>
    </source>
</evidence>
<evidence type="ECO:0000256" key="17">
    <source>
        <dbReference type="ARBA" id="ARBA00047295"/>
    </source>
</evidence>
<dbReference type="GO" id="GO:0005524">
    <property type="term" value="F:ATP binding"/>
    <property type="evidence" value="ECO:0007669"/>
    <property type="project" value="UniProtKB-KW"/>
</dbReference>
<evidence type="ECO:0000256" key="6">
    <source>
        <dbReference type="ARBA" id="ARBA00022475"/>
    </source>
</evidence>
<feature type="transmembrane region" description="Helical" evidence="18">
    <location>
        <begin position="365"/>
        <end position="384"/>
    </location>
</feature>
<evidence type="ECO:0000256" key="2">
    <source>
        <dbReference type="ARBA" id="ARBA00004429"/>
    </source>
</evidence>
<evidence type="ECO:0000256" key="11">
    <source>
        <dbReference type="ARBA" id="ARBA00022840"/>
    </source>
</evidence>
<dbReference type="InterPro" id="IPR044492">
    <property type="entry name" value="P_typ_ATPase_HD_dom"/>
</dbReference>
<evidence type="ECO:0000313" key="21">
    <source>
        <dbReference type="Proteomes" id="UP000605846"/>
    </source>
</evidence>
<evidence type="ECO:0000256" key="13">
    <source>
        <dbReference type="ARBA" id="ARBA00022967"/>
    </source>
</evidence>
<dbReference type="GO" id="GO:0005886">
    <property type="term" value="C:plasma membrane"/>
    <property type="evidence" value="ECO:0007669"/>
    <property type="project" value="UniProtKB-SubCell"/>
</dbReference>
<feature type="transmembrane region" description="Helical" evidence="18">
    <location>
        <begin position="901"/>
        <end position="922"/>
    </location>
</feature>
<evidence type="ECO:0000256" key="5">
    <source>
        <dbReference type="ARBA" id="ARBA00013555"/>
    </source>
</evidence>
<dbReference type="Pfam" id="PF00690">
    <property type="entry name" value="Cation_ATPase_N"/>
    <property type="match status" value="1"/>
</dbReference>
<dbReference type="InterPro" id="IPR023299">
    <property type="entry name" value="ATPase_P-typ_cyto_dom_N"/>
</dbReference>
<keyword evidence="9 18" id="KW-0812">Transmembrane</keyword>
<evidence type="ECO:0000256" key="4">
    <source>
        <dbReference type="ARBA" id="ARBA00012786"/>
    </source>
</evidence>
<organism evidence="20 21">
    <name type="scientific">Apophysomyces ossiformis</name>
    <dbReference type="NCBI Taxonomy" id="679940"/>
    <lineage>
        <taxon>Eukaryota</taxon>
        <taxon>Fungi</taxon>
        <taxon>Fungi incertae sedis</taxon>
        <taxon>Mucoromycota</taxon>
        <taxon>Mucoromycotina</taxon>
        <taxon>Mucoromycetes</taxon>
        <taxon>Mucorales</taxon>
        <taxon>Mucorineae</taxon>
        <taxon>Mucoraceae</taxon>
        <taxon>Apophysomyces</taxon>
    </lineage>
</organism>